<evidence type="ECO:0000256" key="1">
    <source>
        <dbReference type="ARBA" id="ARBA00004141"/>
    </source>
</evidence>
<accession>A0A443RUC7</accession>
<organism evidence="4 5">
    <name type="scientific">Leptotrombidium deliense</name>
    <dbReference type="NCBI Taxonomy" id="299467"/>
    <lineage>
        <taxon>Eukaryota</taxon>
        <taxon>Metazoa</taxon>
        <taxon>Ecdysozoa</taxon>
        <taxon>Arthropoda</taxon>
        <taxon>Chelicerata</taxon>
        <taxon>Arachnida</taxon>
        <taxon>Acari</taxon>
        <taxon>Acariformes</taxon>
        <taxon>Trombidiformes</taxon>
        <taxon>Prostigmata</taxon>
        <taxon>Anystina</taxon>
        <taxon>Parasitengona</taxon>
        <taxon>Trombiculoidea</taxon>
        <taxon>Trombiculidae</taxon>
        <taxon>Leptotrombidium</taxon>
    </lineage>
</organism>
<dbReference type="PANTHER" id="PTHR11360:SF286">
    <property type="entry name" value="GH22266P"/>
    <property type="match status" value="1"/>
</dbReference>
<protein>
    <submittedName>
        <fullName evidence="4">Monocarboxylate transporter 5-like protein</fullName>
    </submittedName>
</protein>
<dbReference type="InterPro" id="IPR036259">
    <property type="entry name" value="MFS_trans_sf"/>
</dbReference>
<keyword evidence="2" id="KW-1133">Transmembrane helix</keyword>
<dbReference type="VEuPathDB" id="VectorBase:LDEU013087"/>
<evidence type="ECO:0000259" key="3">
    <source>
        <dbReference type="PROSITE" id="PS50850"/>
    </source>
</evidence>
<feature type="transmembrane region" description="Helical" evidence="2">
    <location>
        <begin position="20"/>
        <end position="43"/>
    </location>
</feature>
<dbReference type="AlphaFoldDB" id="A0A443RUC7"/>
<dbReference type="NCBIfam" id="TIGR01167">
    <property type="entry name" value="LPXTG_anchor"/>
    <property type="match status" value="1"/>
</dbReference>
<dbReference type="PANTHER" id="PTHR11360">
    <property type="entry name" value="MONOCARBOXYLATE TRANSPORTER"/>
    <property type="match status" value="1"/>
</dbReference>
<comment type="subcellular location">
    <subcellularLocation>
        <location evidence="1">Membrane</location>
        <topology evidence="1">Multi-pass membrane protein</topology>
    </subcellularLocation>
</comment>
<keyword evidence="5" id="KW-1185">Reference proteome</keyword>
<keyword evidence="2" id="KW-0812">Transmembrane</keyword>
<feature type="transmembrane region" description="Helical" evidence="2">
    <location>
        <begin position="49"/>
        <end position="70"/>
    </location>
</feature>
<dbReference type="Proteomes" id="UP000288716">
    <property type="component" value="Unassembled WGS sequence"/>
</dbReference>
<dbReference type="GO" id="GO:0008028">
    <property type="term" value="F:monocarboxylic acid transmembrane transporter activity"/>
    <property type="evidence" value="ECO:0007669"/>
    <property type="project" value="TreeGrafter"/>
</dbReference>
<feature type="domain" description="Major facilitator superfamily (MFS) profile" evidence="3">
    <location>
        <begin position="1"/>
        <end position="75"/>
    </location>
</feature>
<sequence length="75" mass="8012">MCLTSIILVDLLGLHKLTNAFGLISLCRGVASMVGPPMAGTIYDNTGSFNITFIVAGIFFILSSITSFLIKNKKT</sequence>
<dbReference type="EMBL" id="NCKV01032034">
    <property type="protein sequence ID" value="RWS18953.1"/>
    <property type="molecule type" value="Genomic_DNA"/>
</dbReference>
<proteinExistence type="predicted"/>
<name>A0A443RUC7_9ACAR</name>
<dbReference type="OrthoDB" id="6511686at2759"/>
<dbReference type="InterPro" id="IPR020846">
    <property type="entry name" value="MFS_dom"/>
</dbReference>
<evidence type="ECO:0000313" key="5">
    <source>
        <dbReference type="Proteomes" id="UP000288716"/>
    </source>
</evidence>
<dbReference type="InterPro" id="IPR050327">
    <property type="entry name" value="Proton-linked_MCT"/>
</dbReference>
<dbReference type="GO" id="GO:0016020">
    <property type="term" value="C:membrane"/>
    <property type="evidence" value="ECO:0007669"/>
    <property type="project" value="UniProtKB-SubCell"/>
</dbReference>
<dbReference type="Gene3D" id="1.20.1250.20">
    <property type="entry name" value="MFS general substrate transporter like domains"/>
    <property type="match status" value="1"/>
</dbReference>
<dbReference type="PROSITE" id="PS50850">
    <property type="entry name" value="MFS"/>
    <property type="match status" value="1"/>
</dbReference>
<gene>
    <name evidence="4" type="ORF">B4U80_14998</name>
</gene>
<evidence type="ECO:0000256" key="2">
    <source>
        <dbReference type="SAM" id="Phobius"/>
    </source>
</evidence>
<dbReference type="SUPFAM" id="SSF103473">
    <property type="entry name" value="MFS general substrate transporter"/>
    <property type="match status" value="1"/>
</dbReference>
<dbReference type="STRING" id="299467.A0A443RUC7"/>
<reference evidence="4 5" key="1">
    <citation type="journal article" date="2018" name="Gigascience">
        <title>Genomes of trombidid mites reveal novel predicted allergens and laterally-transferred genes associated with secondary metabolism.</title>
        <authorList>
            <person name="Dong X."/>
            <person name="Chaisiri K."/>
            <person name="Xia D."/>
            <person name="Armstrong S.D."/>
            <person name="Fang Y."/>
            <person name="Donnelly M.J."/>
            <person name="Kadowaki T."/>
            <person name="McGarry J.W."/>
            <person name="Darby A.C."/>
            <person name="Makepeace B.L."/>
        </authorList>
    </citation>
    <scope>NUCLEOTIDE SEQUENCE [LARGE SCALE GENOMIC DNA]</scope>
    <source>
        <strain evidence="4">UoL-UT</strain>
    </source>
</reference>
<keyword evidence="2" id="KW-0472">Membrane</keyword>
<evidence type="ECO:0000313" key="4">
    <source>
        <dbReference type="EMBL" id="RWS18953.1"/>
    </source>
</evidence>
<comment type="caution">
    <text evidence="4">The sequence shown here is derived from an EMBL/GenBank/DDBJ whole genome shotgun (WGS) entry which is preliminary data.</text>
</comment>